<reference evidence="1" key="1">
    <citation type="submission" date="2009-07" db="EMBL/GenBank/DDBJ databases">
        <title>Complete sequence of Geobacter sp. M21.</title>
        <authorList>
            <consortium name="US DOE Joint Genome Institute"/>
            <person name="Lucas S."/>
            <person name="Copeland A."/>
            <person name="Lapidus A."/>
            <person name="Glavina del Rio T."/>
            <person name="Dalin E."/>
            <person name="Tice H."/>
            <person name="Bruce D."/>
            <person name="Goodwin L."/>
            <person name="Pitluck S."/>
            <person name="Saunders E."/>
            <person name="Brettin T."/>
            <person name="Detter J.C."/>
            <person name="Han C."/>
            <person name="Larimer F."/>
            <person name="Land M."/>
            <person name="Hauser L."/>
            <person name="Kyrpides N."/>
            <person name="Ovchinnikova G."/>
            <person name="Lovley D."/>
        </authorList>
    </citation>
    <scope>NUCLEOTIDE SEQUENCE [LARGE SCALE GENOMIC DNA]</scope>
    <source>
        <strain evidence="1">M21</strain>
    </source>
</reference>
<sequence length="30" mass="3501">MRESPPANRKRDLPESKLSVTIEKGYYYAT</sequence>
<dbReference type="KEGG" id="gem:GM21_2926"/>
<accession>C6E271</accession>
<organism evidence="1">
    <name type="scientific">Geobacter sp. (strain M21)</name>
    <dbReference type="NCBI Taxonomy" id="443144"/>
    <lineage>
        <taxon>Bacteria</taxon>
        <taxon>Pseudomonadati</taxon>
        <taxon>Thermodesulfobacteriota</taxon>
        <taxon>Desulfuromonadia</taxon>
        <taxon>Geobacterales</taxon>
        <taxon>Geobacteraceae</taxon>
        <taxon>Geobacter</taxon>
    </lineage>
</organism>
<proteinExistence type="predicted"/>
<dbReference type="AlphaFoldDB" id="C6E271"/>
<gene>
    <name evidence="1" type="ordered locus">GM21_2926</name>
</gene>
<name>C6E271_GEOSM</name>
<dbReference type="HOGENOM" id="CLU_3403752_0_0_7"/>
<protein>
    <submittedName>
        <fullName evidence="1">Uncharacterized protein</fullName>
    </submittedName>
</protein>
<dbReference type="EMBL" id="CP001661">
    <property type="protein sequence ID" value="ACT18955.1"/>
    <property type="molecule type" value="Genomic_DNA"/>
</dbReference>
<evidence type="ECO:0000313" key="1">
    <source>
        <dbReference type="EMBL" id="ACT18955.1"/>
    </source>
</evidence>
<dbReference type="STRING" id="443144.GM21_2926"/>